<feature type="binding site" evidence="14">
    <location>
        <position position="175"/>
    </location>
    <ligand>
        <name>NADP(+)</name>
        <dbReference type="ChEBI" id="CHEBI:58349"/>
    </ligand>
</feature>
<feature type="binding site" evidence="14">
    <location>
        <position position="205"/>
    </location>
    <ligand>
        <name>NADP(+)</name>
        <dbReference type="ChEBI" id="CHEBI:58349"/>
    </ligand>
</feature>
<dbReference type="GO" id="GO:0008835">
    <property type="term" value="F:diaminohydroxyphosphoribosylaminopyrimidine deaminase activity"/>
    <property type="evidence" value="ECO:0007669"/>
    <property type="project" value="UniProtKB-EC"/>
</dbReference>
<dbReference type="GO" id="GO:0008270">
    <property type="term" value="F:zinc ion binding"/>
    <property type="evidence" value="ECO:0007669"/>
    <property type="project" value="InterPro"/>
</dbReference>
<dbReference type="EMBL" id="LS992154">
    <property type="protein sequence ID" value="SYX09355.1"/>
    <property type="molecule type" value="Genomic_DNA"/>
</dbReference>
<reference evidence="18" key="1">
    <citation type="submission" date="2017-11" db="EMBL/GenBank/DDBJ databases">
        <authorList>
            <person name="Seth-Smith MB H."/>
        </authorList>
    </citation>
    <scope>NUCLEOTIDE SEQUENCE [LARGE SCALE GENOMIC DNA]</scope>
</reference>
<accession>A0A3B0Q1E4</accession>
<evidence type="ECO:0000256" key="3">
    <source>
        <dbReference type="ARBA" id="ARBA00004910"/>
    </source>
</evidence>
<dbReference type="PANTHER" id="PTHR38011">
    <property type="entry name" value="DIHYDROFOLATE REDUCTASE FAMILY PROTEIN (AFU_ORTHOLOGUE AFUA_8G06820)"/>
    <property type="match status" value="1"/>
</dbReference>
<dbReference type="InterPro" id="IPR050765">
    <property type="entry name" value="Riboflavin_Biosynth_HTPR"/>
</dbReference>
<comment type="catalytic activity">
    <reaction evidence="12">
        <text>2,5-diamino-6-hydroxy-4-(5-phosphoribosylamino)-pyrimidine + H2O + H(+) = 5-amino-6-(5-phospho-D-ribosylamino)uracil + NH4(+)</text>
        <dbReference type="Rhea" id="RHEA:21868"/>
        <dbReference type="ChEBI" id="CHEBI:15377"/>
        <dbReference type="ChEBI" id="CHEBI:15378"/>
        <dbReference type="ChEBI" id="CHEBI:28938"/>
        <dbReference type="ChEBI" id="CHEBI:58453"/>
        <dbReference type="ChEBI" id="CHEBI:58614"/>
        <dbReference type="EC" id="3.5.4.26"/>
    </reaction>
</comment>
<evidence type="ECO:0000256" key="15">
    <source>
        <dbReference type="PIRSR" id="PIRSR006769-3"/>
    </source>
</evidence>
<evidence type="ECO:0000256" key="14">
    <source>
        <dbReference type="PIRSR" id="PIRSR006769-2"/>
    </source>
</evidence>
<evidence type="ECO:0000256" key="7">
    <source>
        <dbReference type="ARBA" id="ARBA00022723"/>
    </source>
</evidence>
<dbReference type="InterPro" id="IPR002734">
    <property type="entry name" value="RibDG_C"/>
</dbReference>
<feature type="active site" description="Proton donor" evidence="13">
    <location>
        <position position="57"/>
    </location>
</feature>
<dbReference type="EC" id="1.1.1.193" evidence="12"/>
<feature type="binding site" evidence="15">
    <location>
        <position position="80"/>
    </location>
    <ligand>
        <name>Zn(2+)</name>
        <dbReference type="ChEBI" id="CHEBI:29105"/>
        <note>catalytic</note>
    </ligand>
</feature>
<dbReference type="PIRSF" id="PIRSF006769">
    <property type="entry name" value="RibD"/>
    <property type="match status" value="1"/>
</dbReference>
<dbReference type="InterPro" id="IPR011549">
    <property type="entry name" value="RibD_C"/>
</dbReference>
<dbReference type="Pfam" id="PF01872">
    <property type="entry name" value="RibD_C"/>
    <property type="match status" value="1"/>
</dbReference>
<dbReference type="SUPFAM" id="SSF53927">
    <property type="entry name" value="Cytidine deaminase-like"/>
    <property type="match status" value="1"/>
</dbReference>
<dbReference type="GO" id="GO:0008703">
    <property type="term" value="F:5-amino-6-(5-phosphoribosylamino)uracil reductase activity"/>
    <property type="evidence" value="ECO:0007669"/>
    <property type="project" value="UniProtKB-EC"/>
</dbReference>
<evidence type="ECO:0000256" key="5">
    <source>
        <dbReference type="ARBA" id="ARBA00007417"/>
    </source>
</evidence>
<dbReference type="InterPro" id="IPR004794">
    <property type="entry name" value="Eubact_RibD"/>
</dbReference>
<evidence type="ECO:0000313" key="18">
    <source>
        <dbReference type="Proteomes" id="UP000258476"/>
    </source>
</evidence>
<dbReference type="NCBIfam" id="TIGR00326">
    <property type="entry name" value="eubact_ribD"/>
    <property type="match status" value="1"/>
</dbReference>
<feature type="binding site" evidence="14">
    <location>
        <position position="230"/>
    </location>
    <ligand>
        <name>NADP(+)</name>
        <dbReference type="ChEBI" id="CHEBI:58349"/>
    </ligand>
</feature>
<dbReference type="InterPro" id="IPR024072">
    <property type="entry name" value="DHFR-like_dom_sf"/>
</dbReference>
<feature type="binding site" evidence="14">
    <location>
        <position position="173"/>
    </location>
    <ligand>
        <name>substrate</name>
    </ligand>
</feature>
<comment type="similarity">
    <text evidence="5 12">In the C-terminal section; belongs to the HTP reductase family.</text>
</comment>
<comment type="catalytic activity">
    <reaction evidence="12">
        <text>5-amino-6-(5-phospho-D-ribitylamino)uracil + NADP(+) = 5-amino-6-(5-phospho-D-ribosylamino)uracil + NADPH + H(+)</text>
        <dbReference type="Rhea" id="RHEA:17845"/>
        <dbReference type="ChEBI" id="CHEBI:15378"/>
        <dbReference type="ChEBI" id="CHEBI:57783"/>
        <dbReference type="ChEBI" id="CHEBI:58349"/>
        <dbReference type="ChEBI" id="CHEBI:58421"/>
        <dbReference type="ChEBI" id="CHEBI:58453"/>
        <dbReference type="EC" id="1.1.1.193"/>
    </reaction>
</comment>
<evidence type="ECO:0000256" key="9">
    <source>
        <dbReference type="ARBA" id="ARBA00022857"/>
    </source>
</evidence>
<name>A0A3B0Q1E4_9CHLA</name>
<dbReference type="OrthoDB" id="9800865at2"/>
<dbReference type="PANTHER" id="PTHR38011:SF7">
    <property type="entry name" value="2,5-DIAMINO-6-RIBOSYLAMINO-4(3H)-PYRIMIDINONE 5'-PHOSPHATE REDUCTASE"/>
    <property type="match status" value="1"/>
</dbReference>
<feature type="binding site" evidence="15">
    <location>
        <position position="55"/>
    </location>
    <ligand>
        <name>Zn(2+)</name>
        <dbReference type="ChEBI" id="CHEBI:29105"/>
        <note>catalytic</note>
    </ligand>
</feature>
<evidence type="ECO:0000259" key="16">
    <source>
        <dbReference type="PROSITE" id="PS51747"/>
    </source>
</evidence>
<dbReference type="Gene3D" id="3.40.140.10">
    <property type="entry name" value="Cytidine Deaminase, domain 2"/>
    <property type="match status" value="1"/>
</dbReference>
<protein>
    <recommendedName>
        <fullName evidence="12">Riboflavin biosynthesis protein RibD</fullName>
    </recommendedName>
    <domain>
        <recommendedName>
            <fullName evidence="12">Diaminohydroxyphosphoribosylaminopyrimidine deaminase</fullName>
            <shortName evidence="12">DRAP deaminase</shortName>
            <ecNumber evidence="12">3.5.4.26</ecNumber>
        </recommendedName>
        <alternativeName>
            <fullName evidence="12">Riboflavin-specific deaminase</fullName>
        </alternativeName>
    </domain>
    <domain>
        <recommendedName>
            <fullName evidence="12">5-amino-6-(5-phosphoribosylamino)uracil reductase</fullName>
            <ecNumber evidence="12">1.1.1.193</ecNumber>
        </recommendedName>
        <alternativeName>
            <fullName evidence="12">HTP reductase</fullName>
        </alternativeName>
    </domain>
</protein>
<dbReference type="GO" id="GO:0009231">
    <property type="term" value="P:riboflavin biosynthetic process"/>
    <property type="evidence" value="ECO:0007669"/>
    <property type="project" value="UniProtKB-UniPathway"/>
</dbReference>
<comment type="pathway">
    <text evidence="2 12">Cofactor biosynthesis; riboflavin biosynthesis; 5-amino-6-(D-ribitylamino)uracil from GTP: step 2/4.</text>
</comment>
<dbReference type="GO" id="GO:0050661">
    <property type="term" value="F:NADP binding"/>
    <property type="evidence" value="ECO:0007669"/>
    <property type="project" value="InterPro"/>
</dbReference>
<dbReference type="Proteomes" id="UP000258476">
    <property type="component" value="Chromosome"/>
</dbReference>
<sequence>MEDFSEQQLFFMRRAIELGEKGRFFAPPNPWVGCVIVKNGQIIGEGYHEKKGQPHAEENAINSTSVSVEGSDVYVTLEPCCHYGSTPPCVNLLIKYKISTVYVALLDPDNRVAGKGVFALRQAGIRVFEGLGKKEAEESLKSYIYQRTFGKPWIVLKSAATLDGQTADSYGESQWITCPEARIDVGKLRASSQAVVVGSKTVLQDNPLLTARKPSGELYSHQPLRVVVDSLGAVTAEAKIFHSPGQSLYVTTSQCSKDHIKNIEKFGVEVLVTEPRNSRVNLHELISYLSTKHILQVLIEGGSILHTEFLKERLANALVVYLGPKVFGDQRKPLFGNLGYRLDSAQKILPKFSKILGNSLKTCWEIVG</sequence>
<dbReference type="SUPFAM" id="SSF53597">
    <property type="entry name" value="Dihydrofolate reductase-like"/>
    <property type="match status" value="1"/>
</dbReference>
<dbReference type="AlphaFoldDB" id="A0A3B0Q1E4"/>
<proteinExistence type="inferred from homology"/>
<comment type="pathway">
    <text evidence="3 12">Cofactor biosynthesis; riboflavin biosynthesis; 5-amino-6-(D-ribitylamino)uracil from GTP: step 3/4.</text>
</comment>
<keyword evidence="12" id="KW-0378">Hydrolase</keyword>
<feature type="binding site" evidence="15">
    <location>
        <position position="89"/>
    </location>
    <ligand>
        <name>Zn(2+)</name>
        <dbReference type="ChEBI" id="CHEBI:29105"/>
        <note>catalytic</note>
    </ligand>
</feature>
<comment type="similarity">
    <text evidence="4 12">In the N-terminal section; belongs to the cytidine and deoxycytidylate deaminase family.</text>
</comment>
<evidence type="ECO:0000256" key="12">
    <source>
        <dbReference type="PIRNR" id="PIRNR006769"/>
    </source>
</evidence>
<dbReference type="KEGG" id="chla:C834K_0923"/>
<dbReference type="InterPro" id="IPR016192">
    <property type="entry name" value="APOBEC/CMP_deaminase_Zn-bd"/>
</dbReference>
<gene>
    <name evidence="17" type="primary">ribD</name>
    <name evidence="17" type="ORF">C834K_0923</name>
</gene>
<keyword evidence="9 12" id="KW-0521">NADP</keyword>
<keyword evidence="7 12" id="KW-0479">Metal-binding</keyword>
<evidence type="ECO:0000256" key="13">
    <source>
        <dbReference type="PIRSR" id="PIRSR006769-1"/>
    </source>
</evidence>
<keyword evidence="10 12" id="KW-0560">Oxidoreductase</keyword>
<dbReference type="CDD" id="cd01284">
    <property type="entry name" value="Riboflavin_deaminase-reductase"/>
    <property type="match status" value="1"/>
</dbReference>
<feature type="binding site" evidence="14">
    <location>
        <position position="212"/>
    </location>
    <ligand>
        <name>substrate</name>
    </ligand>
</feature>
<dbReference type="Pfam" id="PF00383">
    <property type="entry name" value="dCMP_cyt_deam_1"/>
    <property type="match status" value="1"/>
</dbReference>
<feature type="binding site" evidence="14">
    <location>
        <position position="300"/>
    </location>
    <ligand>
        <name>substrate</name>
    </ligand>
</feature>
<feature type="binding site" evidence="14">
    <location>
        <position position="159"/>
    </location>
    <ligand>
        <name>NADP(+)</name>
        <dbReference type="ChEBI" id="CHEBI:58349"/>
    </ligand>
</feature>
<evidence type="ECO:0000256" key="11">
    <source>
        <dbReference type="ARBA" id="ARBA00023268"/>
    </source>
</evidence>
<keyword evidence="8 12" id="KW-0862">Zinc</keyword>
<dbReference type="NCBIfam" id="TIGR00227">
    <property type="entry name" value="ribD_Cterm"/>
    <property type="match status" value="1"/>
</dbReference>
<organism evidence="17 18">
    <name type="scientific">Chlamydia poikilotherma</name>
    <dbReference type="NCBI Taxonomy" id="1967783"/>
    <lineage>
        <taxon>Bacteria</taxon>
        <taxon>Pseudomonadati</taxon>
        <taxon>Chlamydiota</taxon>
        <taxon>Chlamydiia</taxon>
        <taxon>Chlamydiales</taxon>
        <taxon>Chlamydiaceae</taxon>
        <taxon>Chlamydia/Chlamydophila group</taxon>
        <taxon>Chlamydia</taxon>
    </lineage>
</organism>
<dbReference type="UniPathway" id="UPA00275">
    <property type="reaction ID" value="UER00401"/>
</dbReference>
<keyword evidence="6 12" id="KW-0686">Riboflavin biosynthesis</keyword>
<dbReference type="PROSITE" id="PS00903">
    <property type="entry name" value="CYT_DCMP_DEAMINASES_1"/>
    <property type="match status" value="1"/>
</dbReference>
<evidence type="ECO:0000256" key="1">
    <source>
        <dbReference type="ARBA" id="ARBA00002151"/>
    </source>
</evidence>
<dbReference type="InterPro" id="IPR016193">
    <property type="entry name" value="Cytidine_deaminase-like"/>
</dbReference>
<feature type="binding site" evidence="14">
    <location>
        <position position="189"/>
    </location>
    <ligand>
        <name>substrate</name>
    </ligand>
</feature>
<dbReference type="EC" id="3.5.4.26" evidence="12"/>
<evidence type="ECO:0000256" key="2">
    <source>
        <dbReference type="ARBA" id="ARBA00004882"/>
    </source>
</evidence>
<comment type="cofactor">
    <cofactor evidence="12 15">
        <name>Zn(2+)</name>
        <dbReference type="ChEBI" id="CHEBI:29105"/>
    </cofactor>
    <text evidence="12 15">Binds 1 zinc ion.</text>
</comment>
<feature type="binding site" evidence="14">
    <location>
        <position position="201"/>
    </location>
    <ligand>
        <name>NADP(+)</name>
        <dbReference type="ChEBI" id="CHEBI:58349"/>
    </ligand>
</feature>
<evidence type="ECO:0000256" key="4">
    <source>
        <dbReference type="ARBA" id="ARBA00005259"/>
    </source>
</evidence>
<evidence type="ECO:0000256" key="10">
    <source>
        <dbReference type="ARBA" id="ARBA00023002"/>
    </source>
</evidence>
<dbReference type="Gene3D" id="3.40.430.10">
    <property type="entry name" value="Dihydrofolate Reductase, subunit A"/>
    <property type="match status" value="1"/>
</dbReference>
<dbReference type="InterPro" id="IPR002125">
    <property type="entry name" value="CMP_dCMP_dom"/>
</dbReference>
<feature type="domain" description="CMP/dCMP-type deaminase" evidence="16">
    <location>
        <begin position="6"/>
        <end position="128"/>
    </location>
</feature>
<keyword evidence="18" id="KW-1185">Reference proteome</keyword>
<feature type="binding site" evidence="14">
    <location>
        <position position="209"/>
    </location>
    <ligand>
        <name>substrate</name>
    </ligand>
</feature>
<comment type="function">
    <text evidence="1 12">Converts 2,5-diamino-6-(ribosylamino)-4(3h)-pyrimidinone 5'-phosphate into 5-amino-6-(ribosylamino)-2,4(1h,3h)-pyrimidinedione 5'-phosphate.</text>
</comment>
<evidence type="ECO:0000256" key="6">
    <source>
        <dbReference type="ARBA" id="ARBA00022619"/>
    </source>
</evidence>
<evidence type="ECO:0000256" key="8">
    <source>
        <dbReference type="ARBA" id="ARBA00022833"/>
    </source>
</evidence>
<keyword evidence="11" id="KW-0511">Multifunctional enzyme</keyword>
<evidence type="ECO:0000313" key="17">
    <source>
        <dbReference type="EMBL" id="SYX09355.1"/>
    </source>
</evidence>
<dbReference type="PROSITE" id="PS51747">
    <property type="entry name" value="CYT_DCMP_DEAMINASES_2"/>
    <property type="match status" value="1"/>
</dbReference>
<dbReference type="RefSeq" id="WP_117274636.1">
    <property type="nucleotide sequence ID" value="NZ_LS992154.1"/>
</dbReference>